<keyword evidence="1" id="KW-0472">Membrane</keyword>
<organism evidence="2 3">
    <name type="scientific">Flammeovirga agarivorans</name>
    <dbReference type="NCBI Taxonomy" id="2726742"/>
    <lineage>
        <taxon>Bacteria</taxon>
        <taxon>Pseudomonadati</taxon>
        <taxon>Bacteroidota</taxon>
        <taxon>Cytophagia</taxon>
        <taxon>Cytophagales</taxon>
        <taxon>Flammeovirgaceae</taxon>
        <taxon>Flammeovirga</taxon>
    </lineage>
</organism>
<accession>A0A7X8XVM7</accession>
<protein>
    <submittedName>
        <fullName evidence="2">Uncharacterized protein</fullName>
    </submittedName>
</protein>
<evidence type="ECO:0000313" key="2">
    <source>
        <dbReference type="EMBL" id="NLR91414.1"/>
    </source>
</evidence>
<evidence type="ECO:0000256" key="1">
    <source>
        <dbReference type="SAM" id="Phobius"/>
    </source>
</evidence>
<gene>
    <name evidence="2" type="ORF">HGP29_09370</name>
</gene>
<keyword evidence="1" id="KW-1133">Transmembrane helix</keyword>
<keyword evidence="3" id="KW-1185">Reference proteome</keyword>
<dbReference type="Proteomes" id="UP000585050">
    <property type="component" value="Unassembled WGS sequence"/>
</dbReference>
<comment type="caution">
    <text evidence="2">The sequence shown here is derived from an EMBL/GenBank/DDBJ whole genome shotgun (WGS) entry which is preliminary data.</text>
</comment>
<dbReference type="EMBL" id="JABAIL010000003">
    <property type="protein sequence ID" value="NLR91414.1"/>
    <property type="molecule type" value="Genomic_DNA"/>
</dbReference>
<feature type="transmembrane region" description="Helical" evidence="1">
    <location>
        <begin position="12"/>
        <end position="29"/>
    </location>
</feature>
<dbReference type="RefSeq" id="WP_168882137.1">
    <property type="nucleotide sequence ID" value="NZ_JABAIL010000003.1"/>
</dbReference>
<reference evidence="2 3" key="1">
    <citation type="submission" date="2020-04" db="EMBL/GenBank/DDBJ databases">
        <title>Flammeovirga sp. SR4, a novel species isolated from seawater.</title>
        <authorList>
            <person name="Wang X."/>
        </authorList>
    </citation>
    <scope>NUCLEOTIDE SEQUENCE [LARGE SCALE GENOMIC DNA]</scope>
    <source>
        <strain evidence="2 3">SR4</strain>
    </source>
</reference>
<dbReference type="AlphaFoldDB" id="A0A7X8XVM7"/>
<sequence length="137" mass="16035">MKQIHPTIKNLIFLVLFMVIVPVLISSLLRSFKQLRLNTDYDIYIDQFLFRDRSWVCFYGNNDFYLVNLGYDNSYDKVASGDSIIHFAGSDSLYHKTKGGEVIPNEIIYYDPTSWLHELLGDTLDIEGRYGKKPWKQ</sequence>
<name>A0A7X8XVM7_9BACT</name>
<proteinExistence type="predicted"/>
<keyword evidence="1" id="KW-0812">Transmembrane</keyword>
<evidence type="ECO:0000313" key="3">
    <source>
        <dbReference type="Proteomes" id="UP000585050"/>
    </source>
</evidence>